<organism evidence="3">
    <name type="scientific">Haemonchus placei</name>
    <name type="common">Barber's pole worm</name>
    <dbReference type="NCBI Taxonomy" id="6290"/>
    <lineage>
        <taxon>Eukaryota</taxon>
        <taxon>Metazoa</taxon>
        <taxon>Ecdysozoa</taxon>
        <taxon>Nematoda</taxon>
        <taxon>Chromadorea</taxon>
        <taxon>Rhabditida</taxon>
        <taxon>Rhabditina</taxon>
        <taxon>Rhabditomorpha</taxon>
        <taxon>Strongyloidea</taxon>
        <taxon>Trichostrongylidae</taxon>
        <taxon>Haemonchus</taxon>
    </lineage>
</organism>
<protein>
    <submittedName>
        <fullName evidence="3">DDE_Tnp_1_7 domain-containing protein</fullName>
    </submittedName>
</protein>
<evidence type="ECO:0000313" key="1">
    <source>
        <dbReference type="EMBL" id="VDO04873.1"/>
    </source>
</evidence>
<dbReference type="WBParaSite" id="HPLM_0000024801-mRNA-1">
    <property type="protein sequence ID" value="HPLM_0000024801-mRNA-1"/>
    <property type="gene ID" value="HPLM_0000024801"/>
</dbReference>
<dbReference type="EMBL" id="UZAF01000147">
    <property type="protein sequence ID" value="VDO04873.1"/>
    <property type="molecule type" value="Genomic_DNA"/>
</dbReference>
<reference evidence="1 2" key="2">
    <citation type="submission" date="2018-11" db="EMBL/GenBank/DDBJ databases">
        <authorList>
            <consortium name="Pathogen Informatics"/>
        </authorList>
    </citation>
    <scope>NUCLEOTIDE SEQUENCE [LARGE SCALE GENOMIC DNA]</scope>
    <source>
        <strain evidence="1 2">MHpl1</strain>
    </source>
</reference>
<dbReference type="OrthoDB" id="5847583at2759"/>
<gene>
    <name evidence="1" type="ORF">HPLM_LOCUS249</name>
</gene>
<evidence type="ECO:0000313" key="2">
    <source>
        <dbReference type="Proteomes" id="UP000268014"/>
    </source>
</evidence>
<dbReference type="Proteomes" id="UP000268014">
    <property type="component" value="Unassembled WGS sequence"/>
</dbReference>
<dbReference type="STRING" id="6290.A0A0N4VSI1"/>
<dbReference type="InterPro" id="IPR001888">
    <property type="entry name" value="Transposase_1"/>
</dbReference>
<dbReference type="AlphaFoldDB" id="A0A0N4VSI1"/>
<dbReference type="Pfam" id="PF01359">
    <property type="entry name" value="Transposase_1"/>
    <property type="match status" value="1"/>
</dbReference>
<name>A0A0N4VSI1_HAEPC</name>
<dbReference type="InterPro" id="IPR036397">
    <property type="entry name" value="RNaseH_sf"/>
</dbReference>
<dbReference type="GO" id="GO:0003676">
    <property type="term" value="F:nucleic acid binding"/>
    <property type="evidence" value="ECO:0007669"/>
    <property type="project" value="InterPro"/>
</dbReference>
<proteinExistence type="predicted"/>
<sequence>MDLLRQRNAKKCLDACGTPKPTPKPNIHGRKVMVCVWWNSKGLVYFEVLDSGQGVTANTYKGQLNRVD</sequence>
<keyword evidence="2" id="KW-1185">Reference proteome</keyword>
<dbReference type="Gene3D" id="3.30.420.10">
    <property type="entry name" value="Ribonuclease H-like superfamily/Ribonuclease H"/>
    <property type="match status" value="1"/>
</dbReference>
<accession>A0A0N4VSI1</accession>
<evidence type="ECO:0000313" key="3">
    <source>
        <dbReference type="WBParaSite" id="HPLM_0000024801-mRNA-1"/>
    </source>
</evidence>
<reference evidence="3" key="1">
    <citation type="submission" date="2017-02" db="UniProtKB">
        <authorList>
            <consortium name="WormBaseParasite"/>
        </authorList>
    </citation>
    <scope>IDENTIFICATION</scope>
</reference>